<feature type="domain" description="Alpha-L-rhamnosidase six-hairpin glycosidase" evidence="1">
    <location>
        <begin position="396"/>
        <end position="678"/>
    </location>
</feature>
<dbReference type="Gene3D" id="2.60.420.10">
    <property type="entry name" value="Maltose phosphorylase, domain 3"/>
    <property type="match status" value="1"/>
</dbReference>
<dbReference type="Pfam" id="PF17389">
    <property type="entry name" value="Bac_rhamnosid6H"/>
    <property type="match status" value="1"/>
</dbReference>
<comment type="caution">
    <text evidence="3">The sequence shown here is derived from an EMBL/GenBank/DDBJ whole genome shotgun (WGS) entry which is preliminary data.</text>
</comment>
<accession>A0A3D9I4A3</accession>
<name>A0A3D9I4A3_9BACL</name>
<dbReference type="Gene3D" id="2.60.120.260">
    <property type="entry name" value="Galactose-binding domain-like"/>
    <property type="match status" value="2"/>
</dbReference>
<dbReference type="PANTHER" id="PTHR34987:SF2">
    <property type="entry name" value="B, PUTATIVE (AFU_ORTHOLOGUE AFUA_7G05040)-RELATED"/>
    <property type="match status" value="1"/>
</dbReference>
<dbReference type="GO" id="GO:0005975">
    <property type="term" value="P:carbohydrate metabolic process"/>
    <property type="evidence" value="ECO:0007669"/>
    <property type="project" value="InterPro"/>
</dbReference>
<dbReference type="InterPro" id="IPR035398">
    <property type="entry name" value="Bac_rhamnosid_C"/>
</dbReference>
<feature type="domain" description="Alpha-L-rhamnosidase C-terminal" evidence="2">
    <location>
        <begin position="728"/>
        <end position="798"/>
    </location>
</feature>
<dbReference type="Gene3D" id="1.50.10.10">
    <property type="match status" value="1"/>
</dbReference>
<evidence type="ECO:0000313" key="3">
    <source>
        <dbReference type="EMBL" id="RED56598.1"/>
    </source>
</evidence>
<dbReference type="Pfam" id="PF17390">
    <property type="entry name" value="Bac_rhamnosid_C"/>
    <property type="match status" value="1"/>
</dbReference>
<dbReference type="Proteomes" id="UP000256869">
    <property type="component" value="Unassembled WGS sequence"/>
</dbReference>
<proteinExistence type="predicted"/>
<dbReference type="AlphaFoldDB" id="A0A3D9I4A3"/>
<dbReference type="InterPro" id="IPR012341">
    <property type="entry name" value="6hp_glycosidase-like_sf"/>
</dbReference>
<keyword evidence="4" id="KW-1185">Reference proteome</keyword>
<dbReference type="EMBL" id="QRDY01000013">
    <property type="protein sequence ID" value="RED56598.1"/>
    <property type="molecule type" value="Genomic_DNA"/>
</dbReference>
<reference evidence="3 4" key="1">
    <citation type="submission" date="2018-07" db="EMBL/GenBank/DDBJ databases">
        <title>Genomic Encyclopedia of Type Strains, Phase III (KMG-III): the genomes of soil and plant-associated and newly described type strains.</title>
        <authorList>
            <person name="Whitman W."/>
        </authorList>
    </citation>
    <scope>NUCLEOTIDE SEQUENCE [LARGE SCALE GENOMIC DNA]</scope>
    <source>
        <strain evidence="3 4">CECT 8236</strain>
    </source>
</reference>
<sequence>MTERILPRERGIAVEENRKWLAKWIWLDNEHATGTKQERVYARRTFQVTDPAEVDLTIDVSADSRYRLYLNGSWVSSGPCKGNGWNHYYEKIDLTPYLVPGINVIAAVVLHFPIVVNGNSGEVGPASVWRSDRGGLLVEGALIGKDGRIVEELHTNQAWKMKTDDAVSIRKETGTLFVGGTEEVDGGRLPHGWRLPGYNDSGWSRPDRIMDTHDLLYGGLTPWQLTPRTLPPLSETDKFVQRVIRSNLPGNREYSKQIGLSAEGLFPLVLPANSSGWAELDLGRMTVGYPIVSLSEGKGARLKLLYSEAYEYEQNDGKRNWQRRQVRDDPEGKVLLGNEDEYSVGGYGTRSKPEEYEPLAVRAGRFVRLSWSVADEPLEIGNLIWREVGYPLDVRASVQSSDPLWQPMWDISLNTLMRCMHDTYEDTPYYEQMQYVMDARLQALFTFQVSADDRLARKTIHDYHGSLLPTGMLQSRYPSVNAQIIPGFSLYWIMMVQDHYRYYGDAELVRQYRPTMDAILEWFERRVDNGLVGIMPEAYWSFVDWVEEWRERAGVPSAKWEGPMTIYNLMYVTALDSAAELNEITGRTDTAREYRSRADSIRIAAKQQCYDEEDGLFRDGPQSREFSQHAQIWAVLGGAVEGEEARRLMERALSHGSIARTSFSMTHFLFRALSVTGLYDRTAELWEPWKKQIDLHLTAWVEDPVQQRSDCHGWGALPLYEYTAETLGVQPEEPGYGTIRIRPRLSGLKWAKGEVATPRGMVKVDWSLNDDGNFHLRAEIPDDARALIVLPDGQRQLLERGGIYESSCKITV</sequence>
<evidence type="ECO:0000313" key="4">
    <source>
        <dbReference type="Proteomes" id="UP000256869"/>
    </source>
</evidence>
<dbReference type="InterPro" id="IPR008928">
    <property type="entry name" value="6-hairpin_glycosidase_sf"/>
</dbReference>
<organism evidence="3 4">
    <name type="scientific">Cohnella lupini</name>
    <dbReference type="NCBI Taxonomy" id="1294267"/>
    <lineage>
        <taxon>Bacteria</taxon>
        <taxon>Bacillati</taxon>
        <taxon>Bacillota</taxon>
        <taxon>Bacilli</taxon>
        <taxon>Bacillales</taxon>
        <taxon>Paenibacillaceae</taxon>
        <taxon>Cohnella</taxon>
    </lineage>
</organism>
<protein>
    <submittedName>
        <fullName evidence="3">Alpha-L-rhamnosidase-like protein</fullName>
    </submittedName>
</protein>
<dbReference type="SUPFAM" id="SSF48208">
    <property type="entry name" value="Six-hairpin glycosidases"/>
    <property type="match status" value="1"/>
</dbReference>
<gene>
    <name evidence="3" type="ORF">DFP95_11371</name>
</gene>
<evidence type="ECO:0000259" key="2">
    <source>
        <dbReference type="Pfam" id="PF17390"/>
    </source>
</evidence>
<dbReference type="PANTHER" id="PTHR34987">
    <property type="entry name" value="C, PUTATIVE (AFU_ORTHOLOGUE AFUA_3G02880)-RELATED"/>
    <property type="match status" value="1"/>
</dbReference>
<dbReference type="InterPro" id="IPR035396">
    <property type="entry name" value="Bac_rhamnosid6H"/>
</dbReference>
<evidence type="ECO:0000259" key="1">
    <source>
        <dbReference type="Pfam" id="PF17389"/>
    </source>
</evidence>